<feature type="domain" description="F-box" evidence="1">
    <location>
        <begin position="488"/>
        <end position="534"/>
    </location>
</feature>
<dbReference type="AlphaFoldDB" id="A0A9R1VCF3"/>
<evidence type="ECO:0000313" key="2">
    <source>
        <dbReference type="EMBL" id="KAJ0202208.1"/>
    </source>
</evidence>
<sequence length="849" mass="98220">MEDDALFLGEWSRNNIKNLARILHCFHVASGLKVNFHKSRVFGVGSEMQEVSSWARALECEPSSLPFTYLGVPVRANMNLKKNWKPIVDRFQAKLSKWKSKTLSFGGKLTLIQSVLGNLPTYYMSLFVAPDGVIQVLEKLRSRFLWGASEERRKIHWISWDLVVAPKESRGLGWWKLGTEPHHLWAEVILSLHHIRSKPVDVYSKRSLSGVWNNIAGIRKALVKKSIPVTSVLSKPLTLNNASWRCELTPDGTYSVCALRQRWDYRPHNNDKKFCWLKVIPLKVNCFIWRVAMGRIPVALELSKRGVSTETMNCLIEESTDHVLVDCPYARKLVWFEHRTLSFGEGSCRFGFSVGWVPKKREILLAIYYGTLWCIWKSMNERVFKKNRLPELKVIDFIKSITYLWVKNRGKIKPDGLGNMIPIINHKCFNLRNFIYKAKRHWIHFLTTKRRPRLPPTLHIHLLASIPLMELAVVRRISPATSTPEMDRKIWRKLPVELLERILSFLPFKTFLYLRSTCKHFRFLIFSPLFLSKHANSLSSSPFSSFMLLSHPQSSHYLLYDTVLNTWRDINLPLTDSLTFTPLLCTATCLLCFSAVPDSSNSAFLLYNLLATSSRIVKFPEYPFAFEFPTLITNSSGYHLFCLSSGSSSSHLYAYVYDSRVRQWTRYDGFQRTLGDSYHQKGVFLNGSLYFATREPFSVASFDLHTGKWETLDVDLPGELTFVRLTAGNGNGEGSKKLFMFGGIGRNGISKSMKVWELDVKGRKWMEIQSVPEMMCKKLGSVCYHNYEHIYCFCHQGMICVCCYSWPEVLYYKVSRKTWHWLPKSPSLPEKWSCGFQWFSFVPELYAFV</sequence>
<dbReference type="InterPro" id="IPR015915">
    <property type="entry name" value="Kelch-typ_b-propeller"/>
</dbReference>
<proteinExistence type="predicted"/>
<accession>A0A9R1VCF3</accession>
<name>A0A9R1VCF3_LACSA</name>
<comment type="caution">
    <text evidence="2">The sequence shown here is derived from an EMBL/GenBank/DDBJ whole genome shotgun (WGS) entry which is preliminary data.</text>
</comment>
<dbReference type="Gene3D" id="1.20.1280.50">
    <property type="match status" value="1"/>
</dbReference>
<dbReference type="InterPro" id="IPR001810">
    <property type="entry name" value="F-box_dom"/>
</dbReference>
<dbReference type="Pfam" id="PF13966">
    <property type="entry name" value="zf-RVT"/>
    <property type="match status" value="1"/>
</dbReference>
<dbReference type="Gene3D" id="2.120.10.80">
    <property type="entry name" value="Kelch-type beta propeller"/>
    <property type="match status" value="1"/>
</dbReference>
<dbReference type="SMART" id="SM00256">
    <property type="entry name" value="FBOX"/>
    <property type="match status" value="1"/>
</dbReference>
<dbReference type="InterPro" id="IPR036047">
    <property type="entry name" value="F-box-like_dom_sf"/>
</dbReference>
<dbReference type="Proteomes" id="UP000235145">
    <property type="component" value="Unassembled WGS sequence"/>
</dbReference>
<evidence type="ECO:0000313" key="3">
    <source>
        <dbReference type="Proteomes" id="UP000235145"/>
    </source>
</evidence>
<keyword evidence="3" id="KW-1185">Reference proteome</keyword>
<dbReference type="PROSITE" id="PS50181">
    <property type="entry name" value="FBOX"/>
    <property type="match status" value="1"/>
</dbReference>
<protein>
    <recommendedName>
        <fullName evidence="1">F-box domain-containing protein</fullName>
    </recommendedName>
</protein>
<dbReference type="SUPFAM" id="SSF117281">
    <property type="entry name" value="Kelch motif"/>
    <property type="match status" value="1"/>
</dbReference>
<evidence type="ECO:0000259" key="1">
    <source>
        <dbReference type="PROSITE" id="PS50181"/>
    </source>
</evidence>
<dbReference type="PANTHER" id="PTHR33116">
    <property type="entry name" value="REVERSE TRANSCRIPTASE ZINC-BINDING DOMAIN-CONTAINING PROTEIN-RELATED-RELATED"/>
    <property type="match status" value="1"/>
</dbReference>
<dbReference type="Pfam" id="PF00646">
    <property type="entry name" value="F-box"/>
    <property type="match status" value="1"/>
</dbReference>
<reference evidence="2 3" key="1">
    <citation type="journal article" date="2017" name="Nat. Commun.">
        <title>Genome assembly with in vitro proximity ligation data and whole-genome triplication in lettuce.</title>
        <authorList>
            <person name="Reyes-Chin-Wo S."/>
            <person name="Wang Z."/>
            <person name="Yang X."/>
            <person name="Kozik A."/>
            <person name="Arikit S."/>
            <person name="Song C."/>
            <person name="Xia L."/>
            <person name="Froenicke L."/>
            <person name="Lavelle D.O."/>
            <person name="Truco M.J."/>
            <person name="Xia R."/>
            <person name="Zhu S."/>
            <person name="Xu C."/>
            <person name="Xu H."/>
            <person name="Xu X."/>
            <person name="Cox K."/>
            <person name="Korf I."/>
            <person name="Meyers B.C."/>
            <person name="Michelmore R.W."/>
        </authorList>
    </citation>
    <scope>NUCLEOTIDE SEQUENCE [LARGE SCALE GENOMIC DNA]</scope>
    <source>
        <strain evidence="3">cv. Salinas</strain>
        <tissue evidence="2">Seedlings</tissue>
    </source>
</reference>
<dbReference type="SUPFAM" id="SSF81383">
    <property type="entry name" value="F-box domain"/>
    <property type="match status" value="1"/>
</dbReference>
<dbReference type="InterPro" id="IPR026960">
    <property type="entry name" value="RVT-Znf"/>
</dbReference>
<organism evidence="2 3">
    <name type="scientific">Lactuca sativa</name>
    <name type="common">Garden lettuce</name>
    <dbReference type="NCBI Taxonomy" id="4236"/>
    <lineage>
        <taxon>Eukaryota</taxon>
        <taxon>Viridiplantae</taxon>
        <taxon>Streptophyta</taxon>
        <taxon>Embryophyta</taxon>
        <taxon>Tracheophyta</taxon>
        <taxon>Spermatophyta</taxon>
        <taxon>Magnoliopsida</taxon>
        <taxon>eudicotyledons</taxon>
        <taxon>Gunneridae</taxon>
        <taxon>Pentapetalae</taxon>
        <taxon>asterids</taxon>
        <taxon>campanulids</taxon>
        <taxon>Asterales</taxon>
        <taxon>Asteraceae</taxon>
        <taxon>Cichorioideae</taxon>
        <taxon>Cichorieae</taxon>
        <taxon>Lactucinae</taxon>
        <taxon>Lactuca</taxon>
    </lineage>
</organism>
<gene>
    <name evidence="2" type="ORF">LSAT_V11C600339890</name>
</gene>
<dbReference type="PANTHER" id="PTHR33116:SF79">
    <property type="entry name" value="REVERSE TRANSCRIPTASE DOMAIN, ZINC FINGER, CCHC-TYPE-RELATED"/>
    <property type="match status" value="1"/>
</dbReference>
<dbReference type="EMBL" id="NBSK02000006">
    <property type="protein sequence ID" value="KAJ0202208.1"/>
    <property type="molecule type" value="Genomic_DNA"/>
</dbReference>